<dbReference type="AlphaFoldDB" id="A0AAW0C7Y5"/>
<feature type="transmembrane region" description="Helical" evidence="1">
    <location>
        <begin position="226"/>
        <end position="243"/>
    </location>
</feature>
<evidence type="ECO:0000313" key="3">
    <source>
        <dbReference type="Proteomes" id="UP001362999"/>
    </source>
</evidence>
<feature type="transmembrane region" description="Helical" evidence="1">
    <location>
        <begin position="12"/>
        <end position="32"/>
    </location>
</feature>
<dbReference type="Proteomes" id="UP001362999">
    <property type="component" value="Unassembled WGS sequence"/>
</dbReference>
<feature type="transmembrane region" description="Helical" evidence="1">
    <location>
        <begin position="133"/>
        <end position="155"/>
    </location>
</feature>
<sequence>MEDFPITEAQIVALFLESVFWGIYLVTFFLCIRSLLFDLNLERRRLSDLNWPMLIVTLSMCVFATLDVAVGLLHNIQAFVQYNGPGGAAEEFSHISDWVNIVKTVDVVMQTLLGDGMLIYRCWIIYLKSWPVVGCSILLWCGSAVCTGMIIHIVATLHSNALITSSSLNPLILSFWVLSITQNITTTGLIVFRIWRVDRRSSSFAYHSNSSSAKAHQGRLREAMRIILDAGLMYATVAALVFITQMTNSNSTYGVSDVEVQVVGITFNLIIIRANRRALDEAQAALPMHLIRRPTTGGDDGSVHIAVNVVTTVRSEHISKLASVEEK</sequence>
<evidence type="ECO:0000256" key="1">
    <source>
        <dbReference type="SAM" id="Phobius"/>
    </source>
</evidence>
<feature type="transmembrane region" description="Helical" evidence="1">
    <location>
        <begin position="175"/>
        <end position="195"/>
    </location>
</feature>
<gene>
    <name evidence="2" type="ORF">R3P38DRAFT_2909264</name>
</gene>
<accession>A0AAW0C7Y5</accession>
<name>A0AAW0C7Y5_9AGAR</name>
<protein>
    <recommendedName>
        <fullName evidence="4">Gustatory receptor</fullName>
    </recommendedName>
</protein>
<proteinExistence type="predicted"/>
<reference evidence="2 3" key="1">
    <citation type="journal article" date="2024" name="J Genomics">
        <title>Draft genome sequencing and assembly of Favolaschia claudopus CIRM-BRFM 2984 isolated from oak limbs.</title>
        <authorList>
            <person name="Navarro D."/>
            <person name="Drula E."/>
            <person name="Chaduli D."/>
            <person name="Cazenave R."/>
            <person name="Ahrendt S."/>
            <person name="Wang J."/>
            <person name="Lipzen A."/>
            <person name="Daum C."/>
            <person name="Barry K."/>
            <person name="Grigoriev I.V."/>
            <person name="Favel A."/>
            <person name="Rosso M.N."/>
            <person name="Martin F."/>
        </authorList>
    </citation>
    <scope>NUCLEOTIDE SEQUENCE [LARGE SCALE GENOMIC DNA]</scope>
    <source>
        <strain evidence="2 3">CIRM-BRFM 2984</strain>
    </source>
</reference>
<dbReference type="EMBL" id="JAWWNJ010000019">
    <property type="protein sequence ID" value="KAK7035831.1"/>
    <property type="molecule type" value="Genomic_DNA"/>
</dbReference>
<keyword evidence="1" id="KW-1133">Transmembrane helix</keyword>
<keyword evidence="1" id="KW-0472">Membrane</keyword>
<keyword evidence="1" id="KW-0812">Transmembrane</keyword>
<evidence type="ECO:0008006" key="4">
    <source>
        <dbReference type="Google" id="ProtNLM"/>
    </source>
</evidence>
<feature type="transmembrane region" description="Helical" evidence="1">
    <location>
        <begin position="53"/>
        <end position="73"/>
    </location>
</feature>
<feature type="transmembrane region" description="Helical" evidence="1">
    <location>
        <begin position="107"/>
        <end position="126"/>
    </location>
</feature>
<organism evidence="2 3">
    <name type="scientific">Favolaschia claudopus</name>
    <dbReference type="NCBI Taxonomy" id="2862362"/>
    <lineage>
        <taxon>Eukaryota</taxon>
        <taxon>Fungi</taxon>
        <taxon>Dikarya</taxon>
        <taxon>Basidiomycota</taxon>
        <taxon>Agaricomycotina</taxon>
        <taxon>Agaricomycetes</taxon>
        <taxon>Agaricomycetidae</taxon>
        <taxon>Agaricales</taxon>
        <taxon>Marasmiineae</taxon>
        <taxon>Mycenaceae</taxon>
        <taxon>Favolaschia</taxon>
    </lineage>
</organism>
<keyword evidence="3" id="KW-1185">Reference proteome</keyword>
<comment type="caution">
    <text evidence="2">The sequence shown here is derived from an EMBL/GenBank/DDBJ whole genome shotgun (WGS) entry which is preliminary data.</text>
</comment>
<evidence type="ECO:0000313" key="2">
    <source>
        <dbReference type="EMBL" id="KAK7035831.1"/>
    </source>
</evidence>